<dbReference type="GO" id="GO:0016855">
    <property type="term" value="F:racemase and epimerase activity, acting on amino acids and derivatives"/>
    <property type="evidence" value="ECO:0007669"/>
    <property type="project" value="InterPro"/>
</dbReference>
<evidence type="ECO:0000313" key="1">
    <source>
        <dbReference type="EMBL" id="KAA9132786.1"/>
    </source>
</evidence>
<organism evidence="1 2">
    <name type="scientific">Marinihelvus fidelis</name>
    <dbReference type="NCBI Taxonomy" id="2613842"/>
    <lineage>
        <taxon>Bacteria</taxon>
        <taxon>Pseudomonadati</taxon>
        <taxon>Pseudomonadota</taxon>
        <taxon>Gammaproteobacteria</taxon>
        <taxon>Chromatiales</taxon>
        <taxon>Wenzhouxiangellaceae</taxon>
        <taxon>Marinihelvus</taxon>
    </lineage>
</organism>
<sequence>MRIAITDSGVGGLSVCAALEAELARRGLGANLELLYLNAALEDDYAYNSMPTRREQVETFDGFLDAAFSDYAPDLLFIACNTLSVMFDDPYFDHQTRDRVAGIVDTGVAEILAALEDWPDAGVAVFATPITVAGNTYRRRLESAGVAPSRIVQQACPELPDAISNDVTGEQAARLLEQFVPDALGQFEPSPTRVLAALGCTHFGYQAERFARELEHHVNAARVIDPNAASAGVIIDRALAKAPATASPGAPRVTVVSRYTIPDRPMTSLAKYLGDAAPLTLAALVNHETRPDFFARKPQDLSA</sequence>
<comment type="caution">
    <text evidence="1">The sequence shown here is derived from an EMBL/GenBank/DDBJ whole genome shotgun (WGS) entry which is preliminary data.</text>
</comment>
<dbReference type="InterPro" id="IPR001920">
    <property type="entry name" value="Asp/Glu_race"/>
</dbReference>
<accession>A0A5N0TFY3</accession>
<dbReference type="Gene3D" id="3.40.50.1860">
    <property type="match status" value="2"/>
</dbReference>
<dbReference type="AlphaFoldDB" id="A0A5N0TFY3"/>
<protein>
    <submittedName>
        <fullName evidence="1">Uncharacterized protein</fullName>
    </submittedName>
</protein>
<evidence type="ECO:0000313" key="2">
    <source>
        <dbReference type="Proteomes" id="UP000325372"/>
    </source>
</evidence>
<gene>
    <name evidence="1" type="ORF">F3N42_06135</name>
</gene>
<name>A0A5N0TFY3_9GAMM</name>
<reference evidence="1 2" key="1">
    <citation type="submission" date="2019-09" db="EMBL/GenBank/DDBJ databases">
        <title>Wenzhouxiangella sp. Genome sequencing and assembly.</title>
        <authorList>
            <person name="Zhang R."/>
        </authorList>
    </citation>
    <scope>NUCLEOTIDE SEQUENCE [LARGE SCALE GENOMIC DNA]</scope>
    <source>
        <strain evidence="1 2">W260</strain>
    </source>
</reference>
<dbReference type="EMBL" id="VYXP01000003">
    <property type="protein sequence ID" value="KAA9132786.1"/>
    <property type="molecule type" value="Genomic_DNA"/>
</dbReference>
<keyword evidence="2" id="KW-1185">Reference proteome</keyword>
<dbReference type="RefSeq" id="WP_150863508.1">
    <property type="nucleotide sequence ID" value="NZ_VYXP01000003.1"/>
</dbReference>
<proteinExistence type="predicted"/>
<dbReference type="Proteomes" id="UP000325372">
    <property type="component" value="Unassembled WGS sequence"/>
</dbReference>
<dbReference type="SUPFAM" id="SSF53681">
    <property type="entry name" value="Aspartate/glutamate racemase"/>
    <property type="match status" value="2"/>
</dbReference>